<sequence>MTDIKLVVFDMAGTTVNEDNLVYKTVQKAINDEGFNVTLEQVLEHGAGKEKHKAITDVLTACTGIYNIAEVANKAFANFKIMLEKAYNEGEIKAFDGMEDFFTELHDNGIKIVLNTGYDFKTATKLMNRLEWRVGKQVDALITSDDVVNGRPHPEMINMAMELFGIENAAQVLKAGDSEIDIIEGRNSGCGLTIGVLSGAQTREQLELAQPDYILDSLTGLKAILFK</sequence>
<dbReference type="GO" id="GO:0006281">
    <property type="term" value="P:DNA repair"/>
    <property type="evidence" value="ECO:0007669"/>
    <property type="project" value="TreeGrafter"/>
</dbReference>
<dbReference type="PANTHER" id="PTHR43434:SF19">
    <property type="entry name" value="PHOSPHONOACETALDEHYDE HYDROLASE"/>
    <property type="match status" value="1"/>
</dbReference>
<dbReference type="SFLD" id="SFLDS00003">
    <property type="entry name" value="Haloacid_Dehalogenase"/>
    <property type="match status" value="1"/>
</dbReference>
<accession>A0A0A2LK03</accession>
<reference evidence="1 2" key="1">
    <citation type="submission" date="2013-09" db="EMBL/GenBank/DDBJ databases">
        <authorList>
            <person name="Zeng Z."/>
            <person name="Chen C."/>
        </authorList>
    </citation>
    <scope>NUCLEOTIDE SEQUENCE [LARGE SCALE GENOMIC DNA]</scope>
    <source>
        <strain evidence="1 2">F44-8</strain>
    </source>
</reference>
<evidence type="ECO:0000313" key="2">
    <source>
        <dbReference type="Proteomes" id="UP000030129"/>
    </source>
</evidence>
<dbReference type="Gene3D" id="1.10.150.240">
    <property type="entry name" value="Putative phosphatase, domain 2"/>
    <property type="match status" value="1"/>
</dbReference>
<organism evidence="1 2">
    <name type="scientific">Flavobacterium beibuense F44-8</name>
    <dbReference type="NCBI Taxonomy" id="1406840"/>
    <lineage>
        <taxon>Bacteria</taxon>
        <taxon>Pseudomonadati</taxon>
        <taxon>Bacteroidota</taxon>
        <taxon>Flavobacteriia</taxon>
        <taxon>Flavobacteriales</taxon>
        <taxon>Flavobacteriaceae</taxon>
        <taxon>Flavobacterium</taxon>
    </lineage>
</organism>
<comment type="caution">
    <text evidence="1">The sequence shown here is derived from an EMBL/GenBank/DDBJ whole genome shotgun (WGS) entry which is preliminary data.</text>
</comment>
<protein>
    <submittedName>
        <fullName evidence="1">HAD family hydrolase</fullName>
    </submittedName>
</protein>
<name>A0A0A2LK03_9FLAO</name>
<keyword evidence="1" id="KW-0378">Hydrolase</keyword>
<dbReference type="RefSeq" id="WP_035134175.1">
    <property type="nucleotide sequence ID" value="NZ_JRLV01000011.1"/>
</dbReference>
<dbReference type="SFLD" id="SFLDG01129">
    <property type="entry name" value="C1.5:_HAD__Beta-PGM__Phosphata"/>
    <property type="match status" value="1"/>
</dbReference>
<evidence type="ECO:0000313" key="1">
    <source>
        <dbReference type="EMBL" id="KGO80214.1"/>
    </source>
</evidence>
<dbReference type="GO" id="GO:0008967">
    <property type="term" value="F:phosphoglycolate phosphatase activity"/>
    <property type="evidence" value="ECO:0007669"/>
    <property type="project" value="TreeGrafter"/>
</dbReference>
<dbReference type="InterPro" id="IPR023214">
    <property type="entry name" value="HAD_sf"/>
</dbReference>
<dbReference type="GO" id="GO:0005829">
    <property type="term" value="C:cytosol"/>
    <property type="evidence" value="ECO:0007669"/>
    <property type="project" value="TreeGrafter"/>
</dbReference>
<dbReference type="InterPro" id="IPR022468">
    <property type="entry name" value="PhnX-like"/>
</dbReference>
<dbReference type="EMBL" id="JRLV01000011">
    <property type="protein sequence ID" value="KGO80214.1"/>
    <property type="molecule type" value="Genomic_DNA"/>
</dbReference>
<proteinExistence type="predicted"/>
<dbReference type="SUPFAM" id="SSF56784">
    <property type="entry name" value="HAD-like"/>
    <property type="match status" value="1"/>
</dbReference>
<dbReference type="Proteomes" id="UP000030129">
    <property type="component" value="Unassembled WGS sequence"/>
</dbReference>
<dbReference type="Pfam" id="PF13419">
    <property type="entry name" value="HAD_2"/>
    <property type="match status" value="1"/>
</dbReference>
<dbReference type="NCBIfam" id="TIGR03351">
    <property type="entry name" value="PhnX-like"/>
    <property type="match status" value="1"/>
</dbReference>
<dbReference type="Gene3D" id="3.40.50.1000">
    <property type="entry name" value="HAD superfamily/HAD-like"/>
    <property type="match status" value="1"/>
</dbReference>
<dbReference type="InterPro" id="IPR036412">
    <property type="entry name" value="HAD-like_sf"/>
</dbReference>
<dbReference type="AlphaFoldDB" id="A0A0A2LK03"/>
<gene>
    <name evidence="1" type="ORF">Q763_11175</name>
</gene>
<keyword evidence="2" id="KW-1185">Reference proteome</keyword>
<dbReference type="eggNOG" id="COG0637">
    <property type="taxonomic scope" value="Bacteria"/>
</dbReference>
<dbReference type="STRING" id="1406840.Q763_11175"/>
<dbReference type="InterPro" id="IPR050155">
    <property type="entry name" value="HAD-like_hydrolase_sf"/>
</dbReference>
<dbReference type="InterPro" id="IPR041492">
    <property type="entry name" value="HAD_2"/>
</dbReference>
<dbReference type="PANTHER" id="PTHR43434">
    <property type="entry name" value="PHOSPHOGLYCOLATE PHOSPHATASE"/>
    <property type="match status" value="1"/>
</dbReference>
<dbReference type="InterPro" id="IPR023198">
    <property type="entry name" value="PGP-like_dom2"/>
</dbReference>